<evidence type="ECO:0000256" key="5">
    <source>
        <dbReference type="ARBA" id="ARBA00022989"/>
    </source>
</evidence>
<evidence type="ECO:0000313" key="8">
    <source>
        <dbReference type="EMBL" id="MCD1653931.1"/>
    </source>
</evidence>
<name>A0AAE3EHK1_9SPIR</name>
<feature type="transmembrane region" description="Helical" evidence="7">
    <location>
        <begin position="117"/>
        <end position="136"/>
    </location>
</feature>
<evidence type="ECO:0000256" key="1">
    <source>
        <dbReference type="ARBA" id="ARBA00004651"/>
    </source>
</evidence>
<keyword evidence="3" id="KW-1003">Cell membrane</keyword>
<dbReference type="GO" id="GO:0015109">
    <property type="term" value="F:chromate transmembrane transporter activity"/>
    <property type="evidence" value="ECO:0007669"/>
    <property type="project" value="InterPro"/>
</dbReference>
<keyword evidence="6 7" id="KW-0472">Membrane</keyword>
<evidence type="ECO:0000256" key="2">
    <source>
        <dbReference type="ARBA" id="ARBA00005262"/>
    </source>
</evidence>
<protein>
    <submittedName>
        <fullName evidence="8">Chromate transporter</fullName>
    </submittedName>
</protein>
<keyword evidence="5 7" id="KW-1133">Transmembrane helix</keyword>
<evidence type="ECO:0000256" key="3">
    <source>
        <dbReference type="ARBA" id="ARBA00022475"/>
    </source>
</evidence>
<feature type="transmembrane region" description="Helical" evidence="7">
    <location>
        <begin position="169"/>
        <end position="185"/>
    </location>
</feature>
<sequence length="186" mass="20443">MSLFQLFLVFVYVGMFTIGGGLVAITLMQQELVGRGLITAERFYNMVAISESTPGPIGINMATYIGYEMYGIPGGIIATFGTVLPSLVVIIVIARYFGKFQDKPLVKAAFFGLRAGTTGMIAVAAFQVILVAVLSLDSFSRTGRWQDIADWRAFAFFCIIFVLQVKIDWHPVFFIILGAVFGIIFL</sequence>
<accession>A0AAE3EHK1</accession>
<dbReference type="InterPro" id="IPR052518">
    <property type="entry name" value="CHR_Transporter"/>
</dbReference>
<evidence type="ECO:0000256" key="4">
    <source>
        <dbReference type="ARBA" id="ARBA00022692"/>
    </source>
</evidence>
<dbReference type="GO" id="GO:0005886">
    <property type="term" value="C:plasma membrane"/>
    <property type="evidence" value="ECO:0007669"/>
    <property type="project" value="UniProtKB-SubCell"/>
</dbReference>
<proteinExistence type="inferred from homology"/>
<keyword evidence="9" id="KW-1185">Reference proteome</keyword>
<organism evidence="8 9">
    <name type="scientific">Teretinema zuelzerae</name>
    <dbReference type="NCBI Taxonomy" id="156"/>
    <lineage>
        <taxon>Bacteria</taxon>
        <taxon>Pseudomonadati</taxon>
        <taxon>Spirochaetota</taxon>
        <taxon>Spirochaetia</taxon>
        <taxon>Spirochaetales</taxon>
        <taxon>Treponemataceae</taxon>
        <taxon>Teretinema</taxon>
    </lineage>
</organism>
<keyword evidence="4 7" id="KW-0812">Transmembrane</keyword>
<dbReference type="AlphaFoldDB" id="A0AAE3EHK1"/>
<comment type="similarity">
    <text evidence="2">Belongs to the chromate ion transporter (CHR) (TC 2.A.51) family.</text>
</comment>
<evidence type="ECO:0000313" key="9">
    <source>
        <dbReference type="Proteomes" id="UP001198163"/>
    </source>
</evidence>
<gene>
    <name evidence="8" type="ORF">K7J14_04370</name>
</gene>
<dbReference type="EMBL" id="JAINWA010000001">
    <property type="protein sequence ID" value="MCD1653931.1"/>
    <property type="molecule type" value="Genomic_DNA"/>
</dbReference>
<comment type="caution">
    <text evidence="8">The sequence shown here is derived from an EMBL/GenBank/DDBJ whole genome shotgun (WGS) entry which is preliminary data.</text>
</comment>
<dbReference type="Pfam" id="PF02417">
    <property type="entry name" value="Chromate_transp"/>
    <property type="match status" value="1"/>
</dbReference>
<comment type="subcellular location">
    <subcellularLocation>
        <location evidence="1">Cell membrane</location>
        <topology evidence="1">Multi-pass membrane protein</topology>
    </subcellularLocation>
</comment>
<evidence type="ECO:0000256" key="6">
    <source>
        <dbReference type="ARBA" id="ARBA00023136"/>
    </source>
</evidence>
<feature type="transmembrane region" description="Helical" evidence="7">
    <location>
        <begin position="76"/>
        <end position="97"/>
    </location>
</feature>
<reference evidence="8" key="1">
    <citation type="submission" date="2021-08" db="EMBL/GenBank/DDBJ databases">
        <title>Comparative analyses of Brucepasteria parasyntrophica and Teretinema zuelzerae.</title>
        <authorList>
            <person name="Song Y."/>
            <person name="Brune A."/>
        </authorList>
    </citation>
    <scope>NUCLEOTIDE SEQUENCE</scope>
    <source>
        <strain evidence="8">DSM 1903</strain>
    </source>
</reference>
<dbReference type="PANTHER" id="PTHR43663:SF1">
    <property type="entry name" value="CHROMATE TRANSPORTER"/>
    <property type="match status" value="1"/>
</dbReference>
<dbReference type="PANTHER" id="PTHR43663">
    <property type="entry name" value="CHROMATE TRANSPORT PROTEIN-RELATED"/>
    <property type="match status" value="1"/>
</dbReference>
<dbReference type="RefSeq" id="WP_230753564.1">
    <property type="nucleotide sequence ID" value="NZ_JAINWA010000001.1"/>
</dbReference>
<evidence type="ECO:0000256" key="7">
    <source>
        <dbReference type="SAM" id="Phobius"/>
    </source>
</evidence>
<dbReference type="Proteomes" id="UP001198163">
    <property type="component" value="Unassembled WGS sequence"/>
</dbReference>
<dbReference type="InterPro" id="IPR003370">
    <property type="entry name" value="Chromate_transpt"/>
</dbReference>
<feature type="transmembrane region" description="Helical" evidence="7">
    <location>
        <begin position="6"/>
        <end position="28"/>
    </location>
</feature>